<proteinExistence type="predicted"/>
<organism evidence="2">
    <name type="scientific">Brassica campestris</name>
    <name type="common">Field mustard</name>
    <dbReference type="NCBI Taxonomy" id="3711"/>
    <lineage>
        <taxon>Eukaryota</taxon>
        <taxon>Viridiplantae</taxon>
        <taxon>Streptophyta</taxon>
        <taxon>Embryophyta</taxon>
        <taxon>Tracheophyta</taxon>
        <taxon>Spermatophyta</taxon>
        <taxon>Magnoliopsida</taxon>
        <taxon>eudicotyledons</taxon>
        <taxon>Gunneridae</taxon>
        <taxon>Pentapetalae</taxon>
        <taxon>rosids</taxon>
        <taxon>malvids</taxon>
        <taxon>Brassicales</taxon>
        <taxon>Brassicaceae</taxon>
        <taxon>Brassiceae</taxon>
        <taxon>Brassica</taxon>
    </lineage>
</organism>
<dbReference type="Proteomes" id="UP000694005">
    <property type="component" value="Chromosome A02"/>
</dbReference>
<sequence>MISVGVNRLRFEVDRKASLTSHVLEKVSSDAEFLKYVYVG</sequence>
<dbReference type="Gramene" id="A02p19760.2_BraZ1">
    <property type="protein sequence ID" value="A02p19760.2_BraZ1.CDS"/>
    <property type="gene ID" value="A02g19760.2_BraZ1"/>
</dbReference>
<evidence type="ECO:0000313" key="1">
    <source>
        <dbReference type="EMBL" id="CAG7893024.1"/>
    </source>
</evidence>
<name>A0A3P6A670_BRACM</name>
<reference evidence="2" key="1">
    <citation type="submission" date="2018-11" db="EMBL/GenBank/DDBJ databases">
        <authorList>
            <consortium name="Genoscope - CEA"/>
            <person name="William W."/>
        </authorList>
    </citation>
    <scope>NUCLEOTIDE SEQUENCE</scope>
</reference>
<gene>
    <name evidence="2" type="ORF">BRAA02T06523Z</name>
    <name evidence="1" type="ORF">BRAPAZ1V2_A02P19760.2</name>
</gene>
<dbReference type="AlphaFoldDB" id="A0A3P6A670"/>
<protein>
    <submittedName>
        <fullName evidence="1">Uncharacterized protein</fullName>
    </submittedName>
</protein>
<accession>A0A3P6A670</accession>
<evidence type="ECO:0000313" key="2">
    <source>
        <dbReference type="EMBL" id="VDC87842.1"/>
    </source>
</evidence>
<dbReference type="EMBL" id="LR031573">
    <property type="protein sequence ID" value="VDC87842.1"/>
    <property type="molecule type" value="Genomic_DNA"/>
</dbReference>
<dbReference type="EMBL" id="LS974618">
    <property type="protein sequence ID" value="CAG7893024.1"/>
    <property type="molecule type" value="Genomic_DNA"/>
</dbReference>